<dbReference type="RefSeq" id="WP_079602614.1">
    <property type="nucleotide sequence ID" value="NZ_LT670817.1"/>
</dbReference>
<dbReference type="Proteomes" id="UP000189796">
    <property type="component" value="Chromosome I"/>
</dbReference>
<name>A0A1M5Q566_9BRAD</name>
<comment type="subcellular location">
    <subcellularLocation>
        <location evidence="1">Encapsulin nanocompartment</location>
    </subcellularLocation>
</comment>
<evidence type="ECO:0000313" key="5">
    <source>
        <dbReference type="Proteomes" id="UP000189796"/>
    </source>
</evidence>
<dbReference type="AlphaFoldDB" id="A0A1M5Q566"/>
<organism evidence="4 5">
    <name type="scientific">Bradyrhizobium erythrophlei</name>
    <dbReference type="NCBI Taxonomy" id="1437360"/>
    <lineage>
        <taxon>Bacteria</taxon>
        <taxon>Pseudomonadati</taxon>
        <taxon>Pseudomonadota</taxon>
        <taxon>Alphaproteobacteria</taxon>
        <taxon>Hyphomicrobiales</taxon>
        <taxon>Nitrobacteraceae</taxon>
        <taxon>Bradyrhizobium</taxon>
    </lineage>
</organism>
<dbReference type="Pfam" id="PF04454">
    <property type="entry name" value="Linocin_M18"/>
    <property type="match status" value="1"/>
</dbReference>
<keyword evidence="3" id="KW-1284">Encapsulin nanocompartment</keyword>
<dbReference type="Gene3D" id="3.30.2400.30">
    <property type="match status" value="1"/>
</dbReference>
<evidence type="ECO:0000313" key="4">
    <source>
        <dbReference type="EMBL" id="SHH09235.1"/>
    </source>
</evidence>
<reference evidence="4 5" key="1">
    <citation type="submission" date="2016-11" db="EMBL/GenBank/DDBJ databases">
        <authorList>
            <person name="Jaros S."/>
            <person name="Januszkiewicz K."/>
            <person name="Wedrychowicz H."/>
        </authorList>
    </citation>
    <scope>NUCLEOTIDE SEQUENCE [LARGE SCALE GENOMIC DNA]</scope>
    <source>
        <strain evidence="4 5">GAS138</strain>
    </source>
</reference>
<dbReference type="InterPro" id="IPR007544">
    <property type="entry name" value="ENCAP"/>
</dbReference>
<gene>
    <name evidence="4" type="ORF">SAMN05443248_3649</name>
</gene>
<dbReference type="InterPro" id="IPR051429">
    <property type="entry name" value="Encapsulin_nc"/>
</dbReference>
<dbReference type="PANTHER" id="PTHR37165">
    <property type="entry name" value="PEPTIDASE U56 FAMILY"/>
    <property type="match status" value="1"/>
</dbReference>
<protein>
    <submittedName>
        <fullName evidence="4">Uncharacterized protein, linocin/CFP29 family</fullName>
    </submittedName>
</protein>
<dbReference type="EMBL" id="LT670817">
    <property type="protein sequence ID" value="SHH09235.1"/>
    <property type="molecule type" value="Genomic_DNA"/>
</dbReference>
<dbReference type="PIRSF" id="PIRSF019254">
    <property type="entry name" value="CFP29"/>
    <property type="match status" value="1"/>
</dbReference>
<evidence type="ECO:0000256" key="3">
    <source>
        <dbReference type="ARBA" id="ARBA00033787"/>
    </source>
</evidence>
<dbReference type="NCBIfam" id="NF041155">
    <property type="entry name" value="encap_f1"/>
    <property type="match status" value="1"/>
</dbReference>
<accession>A0A1M5Q566</accession>
<dbReference type="GO" id="GO:0140737">
    <property type="term" value="C:encapsulin nanocompartment"/>
    <property type="evidence" value="ECO:0007669"/>
    <property type="project" value="UniProtKB-SubCell"/>
</dbReference>
<evidence type="ECO:0000256" key="2">
    <source>
        <dbReference type="ARBA" id="ARBA00033743"/>
    </source>
</evidence>
<evidence type="ECO:0000256" key="1">
    <source>
        <dbReference type="ARBA" id="ARBA00033738"/>
    </source>
</evidence>
<proteinExistence type="inferred from homology"/>
<dbReference type="PANTHER" id="PTHR37165:SF1">
    <property type="entry name" value="TYPE 1 ENCAPSULIN SHELL PROTEIN"/>
    <property type="match status" value="1"/>
</dbReference>
<sequence length="272" mass="29470">MNNLHRGLAPISDAAWSEIEEETSRTIKRYLAGRRVVDVQGPGGVDLSAIGTGHLRNVAAPGDGILARQREVKPLVELRVPFELNRQQIDDVERGANDSDWQPAKDAARLLAFAEDRAIFEGYAAAGIGGVRQRTSNPVLTLPSEVRAYPDVIAQALGQLRMEGVNGPYSVVLGAEAYTALSESSDHGYPVMRHIRDLVDGEIVWAPAITGAFVLTTRGGDFGLYIGEDVSIGYLGHDDEKVRLYLQETFTFLLLTTEASVALTVNEAKAKA</sequence>
<dbReference type="Gene3D" id="3.30.2320.10">
    <property type="entry name" value="hypothetical protein PF0899 domain"/>
    <property type="match status" value="1"/>
</dbReference>
<dbReference type="OrthoDB" id="2922at2"/>
<comment type="similarity">
    <text evidence="2">Belongs to the encapsulin family. Family 1 subfamily.</text>
</comment>